<reference evidence="10 11" key="1">
    <citation type="submission" date="2019-09" db="EMBL/GenBank/DDBJ databases">
        <authorList>
            <person name="Chandra G."/>
            <person name="Truman W A."/>
        </authorList>
    </citation>
    <scope>NUCLEOTIDE SEQUENCE [LARGE SCALE GENOMIC DNA]</scope>
    <source>
        <strain evidence="10">PS723</strain>
    </source>
</reference>
<name>A0A5E6ZNM4_PSEFL</name>
<dbReference type="GO" id="GO:0050660">
    <property type="term" value="F:flavin adenine dinucleotide binding"/>
    <property type="evidence" value="ECO:0007669"/>
    <property type="project" value="InterPro"/>
</dbReference>
<keyword evidence="5 6" id="KW-0560">Oxidoreductase</keyword>
<dbReference type="RefSeq" id="WP_150801840.1">
    <property type="nucleotide sequence ID" value="NZ_CABVHY010000001.1"/>
</dbReference>
<dbReference type="Proteomes" id="UP000379480">
    <property type="component" value="Unassembled WGS sequence"/>
</dbReference>
<evidence type="ECO:0000259" key="7">
    <source>
        <dbReference type="Pfam" id="PF00441"/>
    </source>
</evidence>
<feature type="domain" description="Acyl-CoA oxidase/dehydrogenase middle" evidence="8">
    <location>
        <begin position="125"/>
        <end position="219"/>
    </location>
</feature>
<dbReference type="FunFam" id="2.40.110.10:FF:000011">
    <property type="entry name" value="Acyl-CoA dehydrogenase FadE34"/>
    <property type="match status" value="1"/>
</dbReference>
<dbReference type="OrthoDB" id="9769473at2"/>
<dbReference type="InterPro" id="IPR037069">
    <property type="entry name" value="AcylCoA_DH/ox_N_sf"/>
</dbReference>
<feature type="domain" description="Acyl-CoA dehydrogenase/oxidase N-terminal" evidence="9">
    <location>
        <begin position="11"/>
        <end position="121"/>
    </location>
</feature>
<evidence type="ECO:0000256" key="2">
    <source>
        <dbReference type="ARBA" id="ARBA00009347"/>
    </source>
</evidence>
<dbReference type="Pfam" id="PF00441">
    <property type="entry name" value="Acyl-CoA_dh_1"/>
    <property type="match status" value="1"/>
</dbReference>
<evidence type="ECO:0000313" key="11">
    <source>
        <dbReference type="Proteomes" id="UP000379480"/>
    </source>
</evidence>
<comment type="cofactor">
    <cofactor evidence="1 6">
        <name>FAD</name>
        <dbReference type="ChEBI" id="CHEBI:57692"/>
    </cofactor>
</comment>
<evidence type="ECO:0000313" key="10">
    <source>
        <dbReference type="EMBL" id="VVN67896.1"/>
    </source>
</evidence>
<dbReference type="Gene3D" id="2.40.110.10">
    <property type="entry name" value="Butyryl-CoA Dehydrogenase, subunit A, domain 2"/>
    <property type="match status" value="1"/>
</dbReference>
<dbReference type="Pfam" id="PF02771">
    <property type="entry name" value="Acyl-CoA_dh_N"/>
    <property type="match status" value="1"/>
</dbReference>
<comment type="similarity">
    <text evidence="2 6">Belongs to the acyl-CoA dehydrogenase family.</text>
</comment>
<evidence type="ECO:0000256" key="5">
    <source>
        <dbReference type="ARBA" id="ARBA00023002"/>
    </source>
</evidence>
<evidence type="ECO:0000256" key="3">
    <source>
        <dbReference type="ARBA" id="ARBA00022630"/>
    </source>
</evidence>
<protein>
    <submittedName>
        <fullName evidence="10">Acyl-CoA dehydrogenase FadE17</fullName>
        <ecNumber evidence="10">1.3.99.-</ecNumber>
    </submittedName>
</protein>
<dbReference type="AlphaFoldDB" id="A0A5E6ZNM4"/>
<dbReference type="InterPro" id="IPR006091">
    <property type="entry name" value="Acyl-CoA_Oxase/DH_mid-dom"/>
</dbReference>
<dbReference type="InterPro" id="IPR046373">
    <property type="entry name" value="Acyl-CoA_Oxase/DH_mid-dom_sf"/>
</dbReference>
<organism evidence="10 11">
    <name type="scientific">Pseudomonas fluorescens</name>
    <dbReference type="NCBI Taxonomy" id="294"/>
    <lineage>
        <taxon>Bacteria</taxon>
        <taxon>Pseudomonadati</taxon>
        <taxon>Pseudomonadota</taxon>
        <taxon>Gammaproteobacteria</taxon>
        <taxon>Pseudomonadales</taxon>
        <taxon>Pseudomonadaceae</taxon>
        <taxon>Pseudomonas</taxon>
    </lineage>
</organism>
<dbReference type="GO" id="GO:0005886">
    <property type="term" value="C:plasma membrane"/>
    <property type="evidence" value="ECO:0007669"/>
    <property type="project" value="TreeGrafter"/>
</dbReference>
<evidence type="ECO:0000259" key="9">
    <source>
        <dbReference type="Pfam" id="PF02771"/>
    </source>
</evidence>
<proteinExistence type="inferred from homology"/>
<keyword evidence="4 6" id="KW-0274">FAD</keyword>
<gene>
    <name evidence="10" type="ORF">PS723_00216</name>
</gene>
<dbReference type="Gene3D" id="1.20.140.10">
    <property type="entry name" value="Butyryl-CoA Dehydrogenase, subunit A, domain 3"/>
    <property type="match status" value="1"/>
</dbReference>
<evidence type="ECO:0000259" key="8">
    <source>
        <dbReference type="Pfam" id="PF02770"/>
    </source>
</evidence>
<dbReference type="SUPFAM" id="SSF47203">
    <property type="entry name" value="Acyl-CoA dehydrogenase C-terminal domain-like"/>
    <property type="match status" value="1"/>
</dbReference>
<evidence type="ECO:0000256" key="1">
    <source>
        <dbReference type="ARBA" id="ARBA00001974"/>
    </source>
</evidence>
<feature type="domain" description="Acyl-CoA dehydrogenase/oxidase C-terminal" evidence="7">
    <location>
        <begin position="231"/>
        <end position="380"/>
    </location>
</feature>
<dbReference type="EMBL" id="CABVHY010000001">
    <property type="protein sequence ID" value="VVN67896.1"/>
    <property type="molecule type" value="Genomic_DNA"/>
</dbReference>
<keyword evidence="3 6" id="KW-0285">Flavoprotein</keyword>
<dbReference type="InterPro" id="IPR009100">
    <property type="entry name" value="AcylCoA_DH/oxidase_NM_dom_sf"/>
</dbReference>
<dbReference type="Pfam" id="PF02770">
    <property type="entry name" value="Acyl-CoA_dh_M"/>
    <property type="match status" value="1"/>
</dbReference>
<dbReference type="PANTHER" id="PTHR43292">
    <property type="entry name" value="ACYL-COA DEHYDROGENASE"/>
    <property type="match status" value="1"/>
</dbReference>
<accession>A0A5E6ZNM4</accession>
<dbReference type="GO" id="GO:0016627">
    <property type="term" value="F:oxidoreductase activity, acting on the CH-CH group of donors"/>
    <property type="evidence" value="ECO:0007669"/>
    <property type="project" value="InterPro"/>
</dbReference>
<evidence type="ECO:0000256" key="6">
    <source>
        <dbReference type="RuleBase" id="RU362125"/>
    </source>
</evidence>
<dbReference type="InterPro" id="IPR013786">
    <property type="entry name" value="AcylCoA_DH/ox_N"/>
</dbReference>
<sequence length="384" mass="43200">MTSTLDYTTMDDSTFRQHVRDWVRGHYPEQLRNPRKRLGTDSSHEWYQLLSRQGWLAPGWPRELGGMGLSAGKQLIMMEEMEQHGCARLPDTGLTMLGPLLIHFGTEEQKAFYLPKILSGDHIWCQGYSEPDAGSDLSSLRTEAIDAGDHWRVNGQKTWTTMGSEANWIFVLVRTDRGAKAQAGISFLLMPMDSPGVQVRPILNLDLHTEFCEVFFDDVKVPKVNLVGEINQGWSMAKALLGFERIFLGSPKQSTHALERLRRLAQLTGVWTDPVFRQRYADLHLDLDSHCALFESFADALRRGEPLGAEVSMLKIFQSELYQRINEVALEIAGEQSALLDPLPEDRALYPAGLFIQSLPTTIYGGSNEIQRNILAKQVLGLSA</sequence>
<dbReference type="InterPro" id="IPR036250">
    <property type="entry name" value="AcylCo_DH-like_C"/>
</dbReference>
<dbReference type="EC" id="1.3.99.-" evidence="10"/>
<dbReference type="SUPFAM" id="SSF56645">
    <property type="entry name" value="Acyl-CoA dehydrogenase NM domain-like"/>
    <property type="match status" value="1"/>
</dbReference>
<dbReference type="PANTHER" id="PTHR43292:SF3">
    <property type="entry name" value="ACYL-COA DEHYDROGENASE FADE29"/>
    <property type="match status" value="1"/>
</dbReference>
<dbReference type="InterPro" id="IPR052161">
    <property type="entry name" value="Mycobact_Acyl-CoA_DH"/>
</dbReference>
<dbReference type="Gene3D" id="1.10.540.10">
    <property type="entry name" value="Acyl-CoA dehydrogenase/oxidase, N-terminal domain"/>
    <property type="match status" value="1"/>
</dbReference>
<dbReference type="InterPro" id="IPR009075">
    <property type="entry name" value="AcylCo_DH/oxidase_C"/>
</dbReference>
<evidence type="ECO:0000256" key="4">
    <source>
        <dbReference type="ARBA" id="ARBA00022827"/>
    </source>
</evidence>